<dbReference type="Proteomes" id="UP000325315">
    <property type="component" value="Unassembled WGS sequence"/>
</dbReference>
<organism evidence="1 2">
    <name type="scientific">Gossypium australe</name>
    <dbReference type="NCBI Taxonomy" id="47621"/>
    <lineage>
        <taxon>Eukaryota</taxon>
        <taxon>Viridiplantae</taxon>
        <taxon>Streptophyta</taxon>
        <taxon>Embryophyta</taxon>
        <taxon>Tracheophyta</taxon>
        <taxon>Spermatophyta</taxon>
        <taxon>Magnoliopsida</taxon>
        <taxon>eudicotyledons</taxon>
        <taxon>Gunneridae</taxon>
        <taxon>Pentapetalae</taxon>
        <taxon>rosids</taxon>
        <taxon>malvids</taxon>
        <taxon>Malvales</taxon>
        <taxon>Malvaceae</taxon>
        <taxon>Malvoideae</taxon>
        <taxon>Gossypium</taxon>
    </lineage>
</organism>
<accession>A0A5B6UP03</accession>
<proteinExistence type="predicted"/>
<protein>
    <submittedName>
        <fullName evidence="1">Protein HOTHEAD-like isoform X1</fullName>
    </submittedName>
</protein>
<dbReference type="EMBL" id="SMMG02000009">
    <property type="protein sequence ID" value="KAA3459810.1"/>
    <property type="molecule type" value="Genomic_DNA"/>
</dbReference>
<name>A0A5B6UP03_9ROSI</name>
<gene>
    <name evidence="1" type="ORF">EPI10_026534</name>
</gene>
<evidence type="ECO:0000313" key="2">
    <source>
        <dbReference type="Proteomes" id="UP000325315"/>
    </source>
</evidence>
<dbReference type="OrthoDB" id="269227at2759"/>
<dbReference type="AlphaFoldDB" id="A0A5B6UP03"/>
<evidence type="ECO:0000313" key="1">
    <source>
        <dbReference type="EMBL" id="KAA3459810.1"/>
    </source>
</evidence>
<sequence length="63" mass="6738">MCDSSLPLCPRPHTSRPKIRAVGSRPRTIGVIYEDALGVKHTAYLTNDSKSEIIVLAGTIGSS</sequence>
<reference evidence="2" key="1">
    <citation type="journal article" date="2019" name="Plant Biotechnol. J.">
        <title>Genome sequencing of the Australian wild diploid species Gossypium australe highlights disease resistance and delayed gland morphogenesis.</title>
        <authorList>
            <person name="Cai Y."/>
            <person name="Cai X."/>
            <person name="Wang Q."/>
            <person name="Wang P."/>
            <person name="Zhang Y."/>
            <person name="Cai C."/>
            <person name="Xu Y."/>
            <person name="Wang K."/>
            <person name="Zhou Z."/>
            <person name="Wang C."/>
            <person name="Geng S."/>
            <person name="Li B."/>
            <person name="Dong Q."/>
            <person name="Hou Y."/>
            <person name="Wang H."/>
            <person name="Ai P."/>
            <person name="Liu Z."/>
            <person name="Yi F."/>
            <person name="Sun M."/>
            <person name="An G."/>
            <person name="Cheng J."/>
            <person name="Zhang Y."/>
            <person name="Shi Q."/>
            <person name="Xie Y."/>
            <person name="Shi X."/>
            <person name="Chang Y."/>
            <person name="Huang F."/>
            <person name="Chen Y."/>
            <person name="Hong S."/>
            <person name="Mi L."/>
            <person name="Sun Q."/>
            <person name="Zhang L."/>
            <person name="Zhou B."/>
            <person name="Peng R."/>
            <person name="Zhang X."/>
            <person name="Liu F."/>
        </authorList>
    </citation>
    <scope>NUCLEOTIDE SEQUENCE [LARGE SCALE GENOMIC DNA]</scope>
    <source>
        <strain evidence="2">cv. PA1801</strain>
    </source>
</reference>
<comment type="caution">
    <text evidence="1">The sequence shown here is derived from an EMBL/GenBank/DDBJ whole genome shotgun (WGS) entry which is preliminary data.</text>
</comment>
<keyword evidence="2" id="KW-1185">Reference proteome</keyword>